<reference evidence="2 3" key="1">
    <citation type="submission" date="2015-06" db="EMBL/GenBank/DDBJ databases">
        <title>Genome sequence of Mycobacterium conceptionense strain MLE.</title>
        <authorList>
            <person name="Greninger A.L."/>
            <person name="Cunningham G."/>
            <person name="Chiu C.Y."/>
            <person name="Miller S."/>
        </authorList>
    </citation>
    <scope>NUCLEOTIDE SEQUENCE [LARGE SCALE GENOMIC DNA]</scope>
    <source>
        <strain evidence="2 3">MLE</strain>
    </source>
</reference>
<dbReference type="EMBL" id="LFOD01000012">
    <property type="protein sequence ID" value="KMV17557.1"/>
    <property type="molecule type" value="Genomic_DNA"/>
</dbReference>
<dbReference type="PATRIC" id="fig|451644.5.peg.3053"/>
<evidence type="ECO:0000313" key="3">
    <source>
        <dbReference type="Proteomes" id="UP000037594"/>
    </source>
</evidence>
<sequence>MSITYDIGFHHETNGPDGKRTQFIGWRSGFTDGDEAMEYMRSMFGKPASALRMNAKEREGTAPDLDPNAVITCAIVVELVNGYQQSGSSPSHYRP</sequence>
<organism evidence="2 3">
    <name type="scientific">Mycolicibacterium conceptionense</name>
    <dbReference type="NCBI Taxonomy" id="451644"/>
    <lineage>
        <taxon>Bacteria</taxon>
        <taxon>Bacillati</taxon>
        <taxon>Actinomycetota</taxon>
        <taxon>Actinomycetes</taxon>
        <taxon>Mycobacteriales</taxon>
        <taxon>Mycobacteriaceae</taxon>
        <taxon>Mycolicibacterium</taxon>
    </lineage>
</organism>
<name>A0A0J8U972_9MYCO</name>
<protein>
    <submittedName>
        <fullName evidence="2">Uncharacterized protein</fullName>
    </submittedName>
</protein>
<dbReference type="Proteomes" id="UP000037594">
    <property type="component" value="Unassembled WGS sequence"/>
</dbReference>
<proteinExistence type="predicted"/>
<gene>
    <name evidence="2" type="ORF">ACT17_14770</name>
</gene>
<evidence type="ECO:0000313" key="2">
    <source>
        <dbReference type="EMBL" id="KMV17557.1"/>
    </source>
</evidence>
<dbReference type="OrthoDB" id="9928990at2"/>
<comment type="caution">
    <text evidence="2">The sequence shown here is derived from an EMBL/GenBank/DDBJ whole genome shotgun (WGS) entry which is preliminary data.</text>
</comment>
<evidence type="ECO:0000256" key="1">
    <source>
        <dbReference type="SAM" id="MobiDB-lite"/>
    </source>
</evidence>
<accession>A0A0J8U972</accession>
<feature type="region of interest" description="Disordered" evidence="1">
    <location>
        <begin position="1"/>
        <end position="20"/>
    </location>
</feature>
<dbReference type="RefSeq" id="WP_048895904.1">
    <property type="nucleotide sequence ID" value="NZ_LFOD01000012.1"/>
</dbReference>
<dbReference type="AlphaFoldDB" id="A0A0J8U972"/>
<feature type="compositionally biased region" description="Basic and acidic residues" evidence="1">
    <location>
        <begin position="8"/>
        <end position="20"/>
    </location>
</feature>